<protein>
    <submittedName>
        <fullName evidence="3">Uncharacterized protein</fullName>
    </submittedName>
</protein>
<dbReference type="EMBL" id="GISG01208584">
    <property type="protein sequence ID" value="MBA4660672.1"/>
    <property type="molecule type" value="Transcribed_RNA"/>
</dbReference>
<proteinExistence type="predicted"/>
<feature type="transmembrane region" description="Helical" evidence="1">
    <location>
        <begin position="73"/>
        <end position="91"/>
    </location>
</feature>
<keyword evidence="1" id="KW-0812">Transmembrane</keyword>
<evidence type="ECO:0000313" key="3">
    <source>
        <dbReference type="EMBL" id="MBA4660672.1"/>
    </source>
</evidence>
<keyword evidence="2" id="KW-0732">Signal</keyword>
<evidence type="ECO:0000256" key="2">
    <source>
        <dbReference type="SAM" id="SignalP"/>
    </source>
</evidence>
<keyword evidence="1" id="KW-1133">Transmembrane helix</keyword>
<sequence>MLLGWVVVLLDSQPGLISGLPELPLTCLIDPLRPSVELLRLVWVAGRGRGRVRRRGRRKVMRRGMMRTRSLMSLREVMLGCLLLLSMVTMTGRRMTSGMLLIRGWIPE</sequence>
<reference evidence="3" key="2">
    <citation type="submission" date="2020-07" db="EMBL/GenBank/DDBJ databases">
        <authorList>
            <person name="Vera ALvarez R."/>
            <person name="Arias-Moreno D.M."/>
            <person name="Jimenez-Jacinto V."/>
            <person name="Jimenez-Bremont J.F."/>
            <person name="Swaminathan K."/>
            <person name="Moose S.P."/>
            <person name="Guerrero-Gonzalez M.L."/>
            <person name="Marino-Ramirez L."/>
            <person name="Landsman D."/>
            <person name="Rodriguez-Kessler M."/>
            <person name="Delgado-Sanchez P."/>
        </authorList>
    </citation>
    <scope>NUCLEOTIDE SEQUENCE</scope>
    <source>
        <tissue evidence="3">Cladode</tissue>
    </source>
</reference>
<organism evidence="3">
    <name type="scientific">Opuntia streptacantha</name>
    <name type="common">Prickly pear cactus</name>
    <name type="synonym">Opuntia cardona</name>
    <dbReference type="NCBI Taxonomy" id="393608"/>
    <lineage>
        <taxon>Eukaryota</taxon>
        <taxon>Viridiplantae</taxon>
        <taxon>Streptophyta</taxon>
        <taxon>Embryophyta</taxon>
        <taxon>Tracheophyta</taxon>
        <taxon>Spermatophyta</taxon>
        <taxon>Magnoliopsida</taxon>
        <taxon>eudicotyledons</taxon>
        <taxon>Gunneridae</taxon>
        <taxon>Pentapetalae</taxon>
        <taxon>Caryophyllales</taxon>
        <taxon>Cactineae</taxon>
        <taxon>Cactaceae</taxon>
        <taxon>Opuntioideae</taxon>
        <taxon>Opuntia</taxon>
    </lineage>
</organism>
<dbReference type="AlphaFoldDB" id="A0A7C9A6E3"/>
<feature type="chain" id="PRO_5028010884" evidence="2">
    <location>
        <begin position="20"/>
        <end position="108"/>
    </location>
</feature>
<accession>A0A7C9A6E3</accession>
<reference evidence="3" key="1">
    <citation type="journal article" date="2013" name="J. Plant Res.">
        <title>Effect of fungi and light on seed germination of three Opuntia species from semiarid lands of central Mexico.</title>
        <authorList>
            <person name="Delgado-Sanchez P."/>
            <person name="Jimenez-Bremont J.F."/>
            <person name="Guerrero-Gonzalez Mde L."/>
            <person name="Flores J."/>
        </authorList>
    </citation>
    <scope>NUCLEOTIDE SEQUENCE</scope>
    <source>
        <tissue evidence="3">Cladode</tissue>
    </source>
</reference>
<name>A0A7C9A6E3_OPUST</name>
<keyword evidence="1" id="KW-0472">Membrane</keyword>
<evidence type="ECO:0000256" key="1">
    <source>
        <dbReference type="SAM" id="Phobius"/>
    </source>
</evidence>
<feature type="signal peptide" evidence="2">
    <location>
        <begin position="1"/>
        <end position="19"/>
    </location>
</feature>